<keyword evidence="3 5" id="KW-0862">Zinc</keyword>
<dbReference type="SUPFAM" id="SSF51316">
    <property type="entry name" value="Mss4-like"/>
    <property type="match status" value="1"/>
</dbReference>
<comment type="catalytic activity">
    <reaction evidence="5">
        <text>L-methionyl-[protein] + [thioredoxin]-disulfide + H2O = L-methionyl-(R)-S-oxide-[protein] + [thioredoxin]-dithiol</text>
        <dbReference type="Rhea" id="RHEA:24164"/>
        <dbReference type="Rhea" id="RHEA-COMP:10698"/>
        <dbReference type="Rhea" id="RHEA-COMP:10700"/>
        <dbReference type="Rhea" id="RHEA-COMP:12313"/>
        <dbReference type="Rhea" id="RHEA-COMP:12314"/>
        <dbReference type="ChEBI" id="CHEBI:15377"/>
        <dbReference type="ChEBI" id="CHEBI:16044"/>
        <dbReference type="ChEBI" id="CHEBI:29950"/>
        <dbReference type="ChEBI" id="CHEBI:45764"/>
        <dbReference type="ChEBI" id="CHEBI:50058"/>
        <dbReference type="EC" id="1.8.4.12"/>
    </reaction>
</comment>
<dbReference type="GO" id="GO:0006979">
    <property type="term" value="P:response to oxidative stress"/>
    <property type="evidence" value="ECO:0007669"/>
    <property type="project" value="InterPro"/>
</dbReference>
<gene>
    <name evidence="7" type="primary">MSRB2</name>
    <name evidence="7" type="ORF">BGZ99_003096</name>
</gene>
<name>A0A9P6V0E9_9FUNG</name>
<dbReference type="EMBL" id="JAAAIP010000020">
    <property type="protein sequence ID" value="KAG0329206.1"/>
    <property type="molecule type" value="Genomic_DNA"/>
</dbReference>
<evidence type="ECO:0000256" key="1">
    <source>
        <dbReference type="ARBA" id="ARBA00007174"/>
    </source>
</evidence>
<protein>
    <recommendedName>
        <fullName evidence="5">Peptide-methionine (R)-S-oxide reductase</fullName>
        <ecNumber evidence="5">1.8.4.12</ecNumber>
    </recommendedName>
</protein>
<dbReference type="Pfam" id="PF01641">
    <property type="entry name" value="SelR"/>
    <property type="match status" value="1"/>
</dbReference>
<keyword evidence="2 5" id="KW-0479">Metal-binding</keyword>
<keyword evidence="8" id="KW-1185">Reference proteome</keyword>
<feature type="domain" description="MsrB" evidence="6">
    <location>
        <begin position="7"/>
        <end position="128"/>
    </location>
</feature>
<comment type="similarity">
    <text evidence="1 5">Belongs to the MsrB Met sulfoxide reductase family.</text>
</comment>
<dbReference type="AlphaFoldDB" id="A0A9P6V0E9"/>
<dbReference type="NCBIfam" id="TIGR00357">
    <property type="entry name" value="peptide-methionine (R)-S-oxide reductase MsrB"/>
    <property type="match status" value="1"/>
</dbReference>
<evidence type="ECO:0000256" key="3">
    <source>
        <dbReference type="ARBA" id="ARBA00022833"/>
    </source>
</evidence>
<comment type="cofactor">
    <cofactor evidence="5">
        <name>Zn(2+)</name>
        <dbReference type="ChEBI" id="CHEBI:29105"/>
    </cofactor>
    <text evidence="5">Binds 1 zinc ion per subunit.</text>
</comment>
<evidence type="ECO:0000313" key="8">
    <source>
        <dbReference type="Proteomes" id="UP000738325"/>
    </source>
</evidence>
<dbReference type="InterPro" id="IPR011057">
    <property type="entry name" value="Mss4-like_sf"/>
</dbReference>
<dbReference type="GO" id="GO:0046872">
    <property type="term" value="F:metal ion binding"/>
    <property type="evidence" value="ECO:0007669"/>
    <property type="project" value="UniProtKB-KW"/>
</dbReference>
<dbReference type="Proteomes" id="UP000738325">
    <property type="component" value="Unassembled WGS sequence"/>
</dbReference>
<evidence type="ECO:0000256" key="2">
    <source>
        <dbReference type="ARBA" id="ARBA00022723"/>
    </source>
</evidence>
<dbReference type="OrthoDB" id="44061at2759"/>
<proteinExistence type="inferred from homology"/>
<evidence type="ECO:0000256" key="5">
    <source>
        <dbReference type="RuleBase" id="RU365044"/>
    </source>
</evidence>
<evidence type="ECO:0000259" key="6">
    <source>
        <dbReference type="PROSITE" id="PS51790"/>
    </source>
</evidence>
<dbReference type="InterPro" id="IPR002579">
    <property type="entry name" value="Met_Sox_Rdtase_MsrB_dom"/>
</dbReference>
<dbReference type="EC" id="1.8.4.12" evidence="5"/>
<sequence length="132" mass="14442">MSHQKTEQEWQAVLSPEQFRVLRTKGTEAAFQGEYTDKTDEGIYCCAGCQTPVYKSTTKFHSGCGWPSFFDAIPGAVGRQPDPRSSGQEIICNACGGHLGHVFKGEGFPNPIDERHCVNSISLKFQGGDGQQ</sequence>
<organism evidence="7 8">
    <name type="scientific">Dissophora globulifera</name>
    <dbReference type="NCBI Taxonomy" id="979702"/>
    <lineage>
        <taxon>Eukaryota</taxon>
        <taxon>Fungi</taxon>
        <taxon>Fungi incertae sedis</taxon>
        <taxon>Mucoromycota</taxon>
        <taxon>Mortierellomycotina</taxon>
        <taxon>Mortierellomycetes</taxon>
        <taxon>Mortierellales</taxon>
        <taxon>Mortierellaceae</taxon>
        <taxon>Dissophora</taxon>
    </lineage>
</organism>
<keyword evidence="4 5" id="KW-0560">Oxidoreductase</keyword>
<dbReference type="GO" id="GO:0030091">
    <property type="term" value="P:protein repair"/>
    <property type="evidence" value="ECO:0007669"/>
    <property type="project" value="InterPro"/>
</dbReference>
<evidence type="ECO:0000256" key="4">
    <source>
        <dbReference type="ARBA" id="ARBA00023002"/>
    </source>
</evidence>
<reference evidence="7" key="1">
    <citation type="journal article" date="2020" name="Fungal Divers.">
        <title>Resolving the Mortierellaceae phylogeny through synthesis of multi-gene phylogenetics and phylogenomics.</title>
        <authorList>
            <person name="Vandepol N."/>
            <person name="Liber J."/>
            <person name="Desiro A."/>
            <person name="Na H."/>
            <person name="Kennedy M."/>
            <person name="Barry K."/>
            <person name="Grigoriev I.V."/>
            <person name="Miller A.N."/>
            <person name="O'Donnell K."/>
            <person name="Stajich J.E."/>
            <person name="Bonito G."/>
        </authorList>
    </citation>
    <scope>NUCLEOTIDE SEQUENCE</scope>
    <source>
        <strain evidence="7">REB-010B</strain>
    </source>
</reference>
<dbReference type="Gene3D" id="2.170.150.20">
    <property type="entry name" value="Peptide methionine sulfoxide reductase"/>
    <property type="match status" value="1"/>
</dbReference>
<dbReference type="PROSITE" id="PS51790">
    <property type="entry name" value="MSRB"/>
    <property type="match status" value="1"/>
</dbReference>
<dbReference type="InterPro" id="IPR028427">
    <property type="entry name" value="Met_Sox_Rdtase_MsrB"/>
</dbReference>
<dbReference type="PANTHER" id="PTHR46081:SF8">
    <property type="entry name" value="PEPTIDE METHIONINE SULFOXIDE REDUCTASE 2"/>
    <property type="match status" value="1"/>
</dbReference>
<accession>A0A9P6V0E9</accession>
<dbReference type="PANTHER" id="PTHR46081">
    <property type="entry name" value="PEPTIDE METHIONINE SULFOXIDE REDUCTASE 2"/>
    <property type="match status" value="1"/>
</dbReference>
<dbReference type="GO" id="GO:0033743">
    <property type="term" value="F:peptide-methionine (R)-S-oxide reductase activity"/>
    <property type="evidence" value="ECO:0007669"/>
    <property type="project" value="UniProtKB-EC"/>
</dbReference>
<comment type="caution">
    <text evidence="7">The sequence shown here is derived from an EMBL/GenBank/DDBJ whole genome shotgun (WGS) entry which is preliminary data.</text>
</comment>
<evidence type="ECO:0000313" key="7">
    <source>
        <dbReference type="EMBL" id="KAG0329206.1"/>
    </source>
</evidence>